<dbReference type="PANTHER" id="PTHR33824">
    <property type="entry name" value="POLYKETIDE CYCLASE/DEHYDRASE AND LIPID TRANSPORT SUPERFAMILY PROTEIN"/>
    <property type="match status" value="1"/>
</dbReference>
<reference evidence="2" key="1">
    <citation type="submission" date="2020-10" db="EMBL/GenBank/DDBJ databases">
        <title>Sequencing the genomes of 1000 actinobacteria strains.</title>
        <authorList>
            <person name="Klenk H.-P."/>
        </authorList>
    </citation>
    <scope>NUCLEOTIDE SEQUENCE</scope>
    <source>
        <strain evidence="2">DSM 45354</strain>
    </source>
</reference>
<evidence type="ECO:0000313" key="2">
    <source>
        <dbReference type="EMBL" id="MBE1608635.1"/>
    </source>
</evidence>
<dbReference type="RefSeq" id="WP_192752377.1">
    <property type="nucleotide sequence ID" value="NZ_BAABJL010000112.1"/>
</dbReference>
<dbReference type="CDD" id="cd07817">
    <property type="entry name" value="SRPBCC_8"/>
    <property type="match status" value="1"/>
</dbReference>
<dbReference type="EMBL" id="JADBEM010000001">
    <property type="protein sequence ID" value="MBE1608635.1"/>
    <property type="molecule type" value="Genomic_DNA"/>
</dbReference>
<proteinExistence type="predicted"/>
<dbReference type="Proteomes" id="UP000638648">
    <property type="component" value="Unassembled WGS sequence"/>
</dbReference>
<dbReference type="AlphaFoldDB" id="A0A927N4Z4"/>
<protein>
    <submittedName>
        <fullName evidence="2">Membrane protein</fullName>
    </submittedName>
</protein>
<keyword evidence="3" id="KW-1185">Reference proteome</keyword>
<evidence type="ECO:0000259" key="1">
    <source>
        <dbReference type="Pfam" id="PF03364"/>
    </source>
</evidence>
<dbReference type="Gene3D" id="3.30.530.20">
    <property type="match status" value="1"/>
</dbReference>
<accession>A0A927N4Z4</accession>
<feature type="domain" description="Coenzyme Q-binding protein COQ10 START" evidence="1">
    <location>
        <begin position="117"/>
        <end position="237"/>
    </location>
</feature>
<organism evidence="2 3">
    <name type="scientific">Actinopolymorpha pittospori</name>
    <dbReference type="NCBI Taxonomy" id="648752"/>
    <lineage>
        <taxon>Bacteria</taxon>
        <taxon>Bacillati</taxon>
        <taxon>Actinomycetota</taxon>
        <taxon>Actinomycetes</taxon>
        <taxon>Propionibacteriales</taxon>
        <taxon>Actinopolymorphaceae</taxon>
        <taxon>Actinopolymorpha</taxon>
    </lineage>
</organism>
<dbReference type="InterPro" id="IPR047137">
    <property type="entry name" value="ORF3"/>
</dbReference>
<gene>
    <name evidence="2" type="ORF">HEB94_005483</name>
</gene>
<sequence length="282" mass="31458">MDSASIGEGLRERPARNPATQRLYVYLSSKLQRRLGKLSGKLGEVTRSLAGVASGDEGVGGMLGRTIKELLGGSSLGGAVVKAGLKTVADKVMALFKGLGGKGSAGKPMNLVEDLDVPVPLRLAYNHWTRLEDFPQWSKATQRVDLDRKDPTKSNWKARVAFSRRSWTATVAEQIPDERIAWQSKGQTVVNGVVSFHPLDDNLTKILYVLEYVPHGLFERTANLWRAQGRRARLDIKQFRKYVTTRADPEEEGWRGEIRDGKVVRDHGSVLKEKEHEHVETY</sequence>
<dbReference type="InterPro" id="IPR023393">
    <property type="entry name" value="START-like_dom_sf"/>
</dbReference>
<dbReference type="InterPro" id="IPR005031">
    <property type="entry name" value="COQ10_START"/>
</dbReference>
<dbReference type="PANTHER" id="PTHR33824:SF7">
    <property type="entry name" value="POLYKETIDE CYCLASE_DEHYDRASE AND LIPID TRANSPORT SUPERFAMILY PROTEIN"/>
    <property type="match status" value="1"/>
</dbReference>
<name>A0A927N4Z4_9ACTN</name>
<evidence type="ECO:0000313" key="3">
    <source>
        <dbReference type="Proteomes" id="UP000638648"/>
    </source>
</evidence>
<comment type="caution">
    <text evidence="2">The sequence shown here is derived from an EMBL/GenBank/DDBJ whole genome shotgun (WGS) entry which is preliminary data.</text>
</comment>
<dbReference type="Pfam" id="PF03364">
    <property type="entry name" value="Polyketide_cyc"/>
    <property type="match status" value="1"/>
</dbReference>
<dbReference type="SUPFAM" id="SSF55961">
    <property type="entry name" value="Bet v1-like"/>
    <property type="match status" value="1"/>
</dbReference>